<protein>
    <submittedName>
        <fullName evidence="2">Fumarylacetoacetate hydrolase family protein</fullName>
    </submittedName>
</protein>
<dbReference type="PANTHER" id="PTHR43211:SF1">
    <property type="entry name" value="BLL6422 PROTEIN"/>
    <property type="match status" value="1"/>
</dbReference>
<dbReference type="SUPFAM" id="SSF56529">
    <property type="entry name" value="FAH"/>
    <property type="match status" value="1"/>
</dbReference>
<evidence type="ECO:0000313" key="2">
    <source>
        <dbReference type="EMBL" id="GAA5147620.1"/>
    </source>
</evidence>
<dbReference type="Proteomes" id="UP001428817">
    <property type="component" value="Unassembled WGS sequence"/>
</dbReference>
<dbReference type="InterPro" id="IPR036663">
    <property type="entry name" value="Fumarylacetoacetase_C_sf"/>
</dbReference>
<dbReference type="EMBL" id="BAABJP010000003">
    <property type="protein sequence ID" value="GAA5147620.1"/>
    <property type="molecule type" value="Genomic_DNA"/>
</dbReference>
<evidence type="ECO:0000259" key="1">
    <source>
        <dbReference type="Pfam" id="PF01557"/>
    </source>
</evidence>
<feature type="domain" description="Fumarylacetoacetase-like C-terminal" evidence="1">
    <location>
        <begin position="75"/>
        <end position="299"/>
    </location>
</feature>
<evidence type="ECO:0000313" key="3">
    <source>
        <dbReference type="Proteomes" id="UP001428817"/>
    </source>
</evidence>
<proteinExistence type="predicted"/>
<dbReference type="Pfam" id="PF01557">
    <property type="entry name" value="FAA_hydrolase"/>
    <property type="match status" value="1"/>
</dbReference>
<keyword evidence="2" id="KW-0378">Hydrolase</keyword>
<comment type="caution">
    <text evidence="2">The sequence shown here is derived from an EMBL/GenBank/DDBJ whole genome shotgun (WGS) entry which is preliminary data.</text>
</comment>
<sequence>MRWVTYRRAADGETRPGLVHEGRVYGLDRPGSLLELLASEGGLAAGAERARRGPAEVVDLAETRLCAPIPEPPSVRDFLCFEEHLRNALSALGRSEPPEVWYRQPVFYFTNPAAIHAPGDTIPISPGSAAFDYEVEVAAVVGRPGSDLSPDEAEAHIAGYLIFCDWSARDLQADEQAAGLGPAKGKDSATSLGPVLVTPDELEPYREGKGYRLAMRASVNGVDQGGGYWSDIHWSFGQMLAYASRGTRLRVGDVIGSGTVGTGCLLELGGLHGRDRHPYLRAGDTVSIQVEQLGELVGHIGAGPEPVPLG</sequence>
<organism evidence="2 3">
    <name type="scientific">Pseudonocardia eucalypti</name>
    <dbReference type="NCBI Taxonomy" id="648755"/>
    <lineage>
        <taxon>Bacteria</taxon>
        <taxon>Bacillati</taxon>
        <taxon>Actinomycetota</taxon>
        <taxon>Actinomycetes</taxon>
        <taxon>Pseudonocardiales</taxon>
        <taxon>Pseudonocardiaceae</taxon>
        <taxon>Pseudonocardia</taxon>
    </lineage>
</organism>
<dbReference type="PANTHER" id="PTHR43211">
    <property type="entry name" value="FUMARYLACETOACETATE HYDROLASE"/>
    <property type="match status" value="1"/>
</dbReference>
<dbReference type="Gene3D" id="3.90.850.10">
    <property type="entry name" value="Fumarylacetoacetase-like, C-terminal domain"/>
    <property type="match status" value="1"/>
</dbReference>
<reference evidence="3" key="1">
    <citation type="journal article" date="2019" name="Int. J. Syst. Evol. Microbiol.">
        <title>The Global Catalogue of Microorganisms (GCM) 10K type strain sequencing project: providing services to taxonomists for standard genome sequencing and annotation.</title>
        <authorList>
            <consortium name="The Broad Institute Genomics Platform"/>
            <consortium name="The Broad Institute Genome Sequencing Center for Infectious Disease"/>
            <person name="Wu L."/>
            <person name="Ma J."/>
        </authorList>
    </citation>
    <scope>NUCLEOTIDE SEQUENCE [LARGE SCALE GENOMIC DNA]</scope>
    <source>
        <strain evidence="3">JCM 18303</strain>
    </source>
</reference>
<accession>A0ABP9PJS5</accession>
<keyword evidence="3" id="KW-1185">Reference proteome</keyword>
<name>A0ABP9PJS5_9PSEU</name>
<gene>
    <name evidence="2" type="ORF">GCM10023321_08700</name>
</gene>
<dbReference type="GO" id="GO:0016787">
    <property type="term" value="F:hydrolase activity"/>
    <property type="evidence" value="ECO:0007669"/>
    <property type="project" value="UniProtKB-KW"/>
</dbReference>
<dbReference type="InterPro" id="IPR011234">
    <property type="entry name" value="Fumarylacetoacetase-like_C"/>
</dbReference>
<dbReference type="RefSeq" id="WP_185064849.1">
    <property type="nucleotide sequence ID" value="NZ_BAABJP010000003.1"/>
</dbReference>